<gene>
    <name evidence="1" type="ORF">NM688_g1804</name>
</gene>
<accession>A0ACC1TAA8</accession>
<protein>
    <submittedName>
        <fullName evidence="1">Uncharacterized protein</fullName>
    </submittedName>
</protein>
<reference evidence="1" key="1">
    <citation type="submission" date="2022-07" db="EMBL/GenBank/DDBJ databases">
        <title>Genome Sequence of Phlebia brevispora.</title>
        <authorList>
            <person name="Buettner E."/>
        </authorList>
    </citation>
    <scope>NUCLEOTIDE SEQUENCE</scope>
    <source>
        <strain evidence="1">MPL23</strain>
    </source>
</reference>
<organism evidence="1 2">
    <name type="scientific">Phlebia brevispora</name>
    <dbReference type="NCBI Taxonomy" id="194682"/>
    <lineage>
        <taxon>Eukaryota</taxon>
        <taxon>Fungi</taxon>
        <taxon>Dikarya</taxon>
        <taxon>Basidiomycota</taxon>
        <taxon>Agaricomycotina</taxon>
        <taxon>Agaricomycetes</taxon>
        <taxon>Polyporales</taxon>
        <taxon>Meruliaceae</taxon>
        <taxon>Phlebia</taxon>
    </lineage>
</organism>
<keyword evidence="2" id="KW-1185">Reference proteome</keyword>
<name>A0ACC1TAA8_9APHY</name>
<dbReference type="EMBL" id="JANHOG010000207">
    <property type="protein sequence ID" value="KAJ3556829.1"/>
    <property type="molecule type" value="Genomic_DNA"/>
</dbReference>
<sequence length="525" mass="58716">MDTISIKTTASNALQNCRREEIRKLLDCCHDVIEQIARFYEAETEHGVVSDAESGMEAIEDTCKSVGSIARAISERGFLWCLMNASNLDAEFSDCGQLLEKAIATFLAMMQRSRKRSMRIAREHDQQVLSQILASAHDSDDLIGAIRSRECAHRTAGEIVVALRKHIQDHPASDNPEDQFLRSASHVICPSYDVNKSIRFESFVISSVEVHFNIDRPIGWGACGKVYRGKWNDITVAIKRMRASDGHMLSPIQRKAFYHEVKTWSELRHPNILPFYGACMEVEIMLPQRHDQPLLPSQPSDLHKLIDDESAAIDPLTSRCDNAVNITACTGLGSEPRRRISTSFLRNATPAPATQPRYNPPQALSTRHTQPAISSPRERSHSVAQDLEAGQEEAASVADWVNRITDFNRFLEVTDFLRAYRVRNLEALLSRMSPPFDGVPNEVQYTSGVSKSLMSLYQHVLYFGDRGLQADGGYRLQIMEHPVEATEFLLGVRQQPGPSDLRENANTVTDVSSVGSEVKLLADAN</sequence>
<proteinExistence type="predicted"/>
<evidence type="ECO:0000313" key="1">
    <source>
        <dbReference type="EMBL" id="KAJ3556829.1"/>
    </source>
</evidence>
<dbReference type="Proteomes" id="UP001148662">
    <property type="component" value="Unassembled WGS sequence"/>
</dbReference>
<comment type="caution">
    <text evidence="1">The sequence shown here is derived from an EMBL/GenBank/DDBJ whole genome shotgun (WGS) entry which is preliminary data.</text>
</comment>
<evidence type="ECO:0000313" key="2">
    <source>
        <dbReference type="Proteomes" id="UP001148662"/>
    </source>
</evidence>